<dbReference type="InterPro" id="IPR024078">
    <property type="entry name" value="LmbE-like_dom_sf"/>
</dbReference>
<organism evidence="1 2">
    <name type="scientific">Deinococcus marmoris</name>
    <dbReference type="NCBI Taxonomy" id="249408"/>
    <lineage>
        <taxon>Bacteria</taxon>
        <taxon>Thermotogati</taxon>
        <taxon>Deinococcota</taxon>
        <taxon>Deinococci</taxon>
        <taxon>Deinococcales</taxon>
        <taxon>Deinococcaceae</taxon>
        <taxon>Deinococcus</taxon>
    </lineage>
</organism>
<reference evidence="1 2" key="1">
    <citation type="submission" date="2017-01" db="EMBL/GenBank/DDBJ databases">
        <title>Genome Analysis of Deinococcus marmoris KOPRI26562.</title>
        <authorList>
            <person name="Kim J.H."/>
            <person name="Oh H.-M."/>
        </authorList>
    </citation>
    <scope>NUCLEOTIDE SEQUENCE [LARGE SCALE GENOMIC DNA]</scope>
    <source>
        <strain evidence="1 2">KOPRI26562</strain>
    </source>
</reference>
<dbReference type="STRING" id="249408.BOO71_0007627"/>
<dbReference type="AlphaFoldDB" id="A0A1U7NY29"/>
<dbReference type="OrthoDB" id="9815144at2"/>
<evidence type="ECO:0008006" key="3">
    <source>
        <dbReference type="Google" id="ProtNLM"/>
    </source>
</evidence>
<dbReference type="GO" id="GO:0016811">
    <property type="term" value="F:hydrolase activity, acting on carbon-nitrogen (but not peptide) bonds, in linear amides"/>
    <property type="evidence" value="ECO:0007669"/>
    <property type="project" value="TreeGrafter"/>
</dbReference>
<dbReference type="InterPro" id="IPR003737">
    <property type="entry name" value="GlcNAc_PI_deacetylase-related"/>
</dbReference>
<evidence type="ECO:0000313" key="2">
    <source>
        <dbReference type="Proteomes" id="UP000186607"/>
    </source>
</evidence>
<proteinExistence type="predicted"/>
<evidence type="ECO:0000313" key="1">
    <source>
        <dbReference type="EMBL" id="OLV17826.1"/>
    </source>
</evidence>
<dbReference type="Proteomes" id="UP000186607">
    <property type="component" value="Unassembled WGS sequence"/>
</dbReference>
<dbReference type="Gene3D" id="3.40.50.10320">
    <property type="entry name" value="LmbE-like"/>
    <property type="match status" value="1"/>
</dbReference>
<keyword evidence="2" id="KW-1185">Reference proteome</keyword>
<dbReference type="PANTHER" id="PTHR12993:SF29">
    <property type="entry name" value="BLR3841 PROTEIN"/>
    <property type="match status" value="1"/>
</dbReference>
<protein>
    <recommendedName>
        <fullName evidence="3">PIG-L family deacetylase</fullName>
    </recommendedName>
</protein>
<dbReference type="EMBL" id="MSTI01000085">
    <property type="protein sequence ID" value="OLV17826.1"/>
    <property type="molecule type" value="Genomic_DNA"/>
</dbReference>
<dbReference type="Pfam" id="PF02585">
    <property type="entry name" value="PIG-L"/>
    <property type="match status" value="1"/>
</dbReference>
<accession>A0A1U7NY29</accession>
<dbReference type="PANTHER" id="PTHR12993">
    <property type="entry name" value="N-ACETYLGLUCOSAMINYL-PHOSPHATIDYLINOSITOL DE-N-ACETYLASE-RELATED"/>
    <property type="match status" value="1"/>
</dbReference>
<name>A0A1U7NY29_9DEIO</name>
<dbReference type="SUPFAM" id="SSF102588">
    <property type="entry name" value="LmbE-like"/>
    <property type="match status" value="1"/>
</dbReference>
<gene>
    <name evidence="1" type="ORF">BOO71_0007627</name>
</gene>
<dbReference type="RefSeq" id="WP_075833036.1">
    <property type="nucleotide sequence ID" value="NZ_MSTI01000085.1"/>
</dbReference>
<sequence>MLKSIARNWWLPALVLLALALAAWINLPRMLPVFDRSDQRVAALPAALPFTSGQRVLFLAPHPDDETLCCGGMIQQAQAAGATAYIAWITAGDGFEFDAALMDRAVRPSPAQMRDLGQTRAREAGRAAAILGVPAARTFMLGYPDGGLFYLFTTNYDQPYRARHTGASAVYVDGALTPGAPFTGRNLHDDLARVLDTVKPDVVLVPAPQDAHPDHHTLTYMMLRLVGERQQEPTLHFWVVHGGLEWPLPKGLHETLPLTVPPRATGLPWERVALTPEQVQVKWQAIRAYRTQTEVLGRFMEAFARANELVSPSPLPPLTALAENKAEAALLVSGQMK</sequence>
<comment type="caution">
    <text evidence="1">The sequence shown here is derived from an EMBL/GenBank/DDBJ whole genome shotgun (WGS) entry which is preliminary data.</text>
</comment>